<dbReference type="SMART" id="SM00487">
    <property type="entry name" value="DEXDc"/>
    <property type="match status" value="1"/>
</dbReference>
<dbReference type="Pfam" id="PF04851">
    <property type="entry name" value="ResIII"/>
    <property type="match status" value="1"/>
</dbReference>
<dbReference type="InterPro" id="IPR006935">
    <property type="entry name" value="Helicase/UvrB_N"/>
</dbReference>
<dbReference type="GO" id="GO:0016787">
    <property type="term" value="F:hydrolase activity"/>
    <property type="evidence" value="ECO:0007669"/>
    <property type="project" value="InterPro"/>
</dbReference>
<evidence type="ECO:0000313" key="3">
    <source>
        <dbReference type="Proteomes" id="UP000628710"/>
    </source>
</evidence>
<dbReference type="PROSITE" id="PS51192">
    <property type="entry name" value="HELICASE_ATP_BIND_1"/>
    <property type="match status" value="1"/>
</dbReference>
<gene>
    <name evidence="2" type="ORF">I8J31_18765</name>
</gene>
<dbReference type="EMBL" id="JAEMNX010000030">
    <property type="protein sequence ID" value="MBJ7539723.1"/>
    <property type="molecule type" value="Genomic_DNA"/>
</dbReference>
<evidence type="ECO:0000259" key="1">
    <source>
        <dbReference type="PROSITE" id="PS51192"/>
    </source>
</evidence>
<dbReference type="InterPro" id="IPR050742">
    <property type="entry name" value="Helicase_Restrict-Modif_Enz"/>
</dbReference>
<dbReference type="Gene3D" id="3.40.50.300">
    <property type="entry name" value="P-loop containing nucleotide triphosphate hydrolases"/>
    <property type="match status" value="2"/>
</dbReference>
<dbReference type="PANTHER" id="PTHR47396">
    <property type="entry name" value="TYPE I RESTRICTION ENZYME ECOKI R PROTEIN"/>
    <property type="match status" value="1"/>
</dbReference>
<dbReference type="AlphaFoldDB" id="A0A934N459"/>
<feature type="domain" description="Helicase ATP-binding" evidence="1">
    <location>
        <begin position="14"/>
        <end position="170"/>
    </location>
</feature>
<keyword evidence="2" id="KW-0547">Nucleotide-binding</keyword>
<keyword evidence="2" id="KW-0347">Helicase</keyword>
<accession>A0A934N459</accession>
<proteinExistence type="predicted"/>
<sequence>MLRAWQGQCLSQAVTSYKNQSQFLVLASPGAGKTLLAAHIAKALINNGDIDYVVCFSPSRIVSQSIEETFEKTMERKFNGRLGAIGASRTYHSLSNAAELINDLAATRVLVIFDEIHHCAGNGDSPANAWGLQLLSTIQHLATYTLSLTGTPWRTDTLPISFAKYSDPEGNIICDYSYDLVDAIKDKVCRMPQITAIDIEKVTVKGLGKFETYTSLEALLKEGEVSYQAVIGHPEVIKHLLSLSVQQLNALRKSSPNTGGLIVASSYEHALQIKSILLNCFSKESTLVSCRYDNSPELIQHFRNGTSEWIISIAMISEGTDIPRLQVCCHLTDVTTELYFRQILGRILRITKNKKGSAYMYILAEPNLMEFAKRLNKAIPGAYNYQKSKELTDRFEIIDIFRGELNALERRNDSDRSETVLDQLDFSRTEGSNTLQTSELTMTSFKSRIVSSFLSKTTLA</sequence>
<dbReference type="RefSeq" id="WP_199470118.1">
    <property type="nucleotide sequence ID" value="NZ_JAEMNX010000030.1"/>
</dbReference>
<comment type="caution">
    <text evidence="2">The sequence shown here is derived from an EMBL/GenBank/DDBJ whole genome shotgun (WGS) entry which is preliminary data.</text>
</comment>
<dbReference type="GO" id="GO:0004386">
    <property type="term" value="F:helicase activity"/>
    <property type="evidence" value="ECO:0007669"/>
    <property type="project" value="UniProtKB-KW"/>
</dbReference>
<dbReference type="GO" id="GO:0003677">
    <property type="term" value="F:DNA binding"/>
    <property type="evidence" value="ECO:0007669"/>
    <property type="project" value="InterPro"/>
</dbReference>
<dbReference type="GO" id="GO:0005524">
    <property type="term" value="F:ATP binding"/>
    <property type="evidence" value="ECO:0007669"/>
    <property type="project" value="InterPro"/>
</dbReference>
<keyword evidence="2" id="KW-0378">Hydrolase</keyword>
<name>A0A934N459_9GAMM</name>
<protein>
    <submittedName>
        <fullName evidence="2">DEAD/DEAH box helicase family protein</fullName>
    </submittedName>
</protein>
<dbReference type="InterPro" id="IPR027417">
    <property type="entry name" value="P-loop_NTPase"/>
</dbReference>
<evidence type="ECO:0000313" key="2">
    <source>
        <dbReference type="EMBL" id="MBJ7539723.1"/>
    </source>
</evidence>
<keyword evidence="2" id="KW-0067">ATP-binding</keyword>
<dbReference type="PANTHER" id="PTHR47396:SF1">
    <property type="entry name" value="ATP-DEPENDENT HELICASE IRC3-RELATED"/>
    <property type="match status" value="1"/>
</dbReference>
<reference evidence="2" key="1">
    <citation type="submission" date="2020-12" db="EMBL/GenBank/DDBJ databases">
        <title>Marinomonas arctica sp. nov., a psychrotolerant bacterium isolated from the Arctic.</title>
        <authorList>
            <person name="Zhang Y."/>
        </authorList>
    </citation>
    <scope>NUCLEOTIDE SEQUENCE</scope>
    <source>
        <strain evidence="2">C1424</strain>
    </source>
</reference>
<keyword evidence="3" id="KW-1185">Reference proteome</keyword>
<organism evidence="2 3">
    <name type="scientific">Marinomonas transparens</name>
    <dbReference type="NCBI Taxonomy" id="2795388"/>
    <lineage>
        <taxon>Bacteria</taxon>
        <taxon>Pseudomonadati</taxon>
        <taxon>Pseudomonadota</taxon>
        <taxon>Gammaproteobacteria</taxon>
        <taxon>Oceanospirillales</taxon>
        <taxon>Oceanospirillaceae</taxon>
        <taxon>Marinomonas</taxon>
    </lineage>
</organism>
<dbReference type="SUPFAM" id="SSF52540">
    <property type="entry name" value="P-loop containing nucleoside triphosphate hydrolases"/>
    <property type="match status" value="1"/>
</dbReference>
<dbReference type="GO" id="GO:0005829">
    <property type="term" value="C:cytosol"/>
    <property type="evidence" value="ECO:0007669"/>
    <property type="project" value="TreeGrafter"/>
</dbReference>
<dbReference type="Proteomes" id="UP000628710">
    <property type="component" value="Unassembled WGS sequence"/>
</dbReference>
<dbReference type="InterPro" id="IPR014001">
    <property type="entry name" value="Helicase_ATP-bd"/>
</dbReference>